<keyword evidence="4" id="KW-1185">Reference proteome</keyword>
<protein>
    <submittedName>
        <fullName evidence="3">HIT family protein</fullName>
        <ecNumber evidence="3">2.1.1.-</ecNumber>
    </submittedName>
</protein>
<comment type="caution">
    <text evidence="1">Lacks conserved residue(s) required for the propagation of feature annotation.</text>
</comment>
<reference evidence="3 4" key="1">
    <citation type="submission" date="2024-02" db="EMBL/GenBank/DDBJ databases">
        <title>Genome analysis and characterization of Microbaculum marinisediminis sp. nov., isolated from marine sediment.</title>
        <authorList>
            <person name="Du Z.-J."/>
            <person name="Ye Y.-Q."/>
            <person name="Zhang Z.-R."/>
            <person name="Yuan S.-M."/>
            <person name="Zhang X.-Y."/>
        </authorList>
    </citation>
    <scope>NUCLEOTIDE SEQUENCE [LARGE SCALE GENOMIC DNA]</scope>
    <source>
        <strain evidence="3 4">SDUM1044001</strain>
    </source>
</reference>
<dbReference type="GO" id="GO:0008168">
    <property type="term" value="F:methyltransferase activity"/>
    <property type="evidence" value="ECO:0007669"/>
    <property type="project" value="UniProtKB-KW"/>
</dbReference>
<evidence type="ECO:0000256" key="1">
    <source>
        <dbReference type="PROSITE-ProRule" id="PRU00464"/>
    </source>
</evidence>
<evidence type="ECO:0000313" key="4">
    <source>
        <dbReference type="Proteomes" id="UP001378188"/>
    </source>
</evidence>
<dbReference type="RefSeq" id="WP_340328556.1">
    <property type="nucleotide sequence ID" value="NZ_JAZHOF010000002.1"/>
</dbReference>
<sequence length="140" mass="15482">MTARFKLNSSLAADTAFVAALDLCEVRLMNDANYPWLVLVPRLADAIEIADLEADVRHLLIDEVARAGDVLRDVTDAEKLNVAALGNHVAQLHVHVIARFREDAAWPEPVWGAVPRLAYRSEDRMELIDRLADKLAEGSG</sequence>
<dbReference type="Gene3D" id="3.30.428.10">
    <property type="entry name" value="HIT-like"/>
    <property type="match status" value="1"/>
</dbReference>
<dbReference type="InterPro" id="IPR026026">
    <property type="entry name" value="HIT_Hint"/>
</dbReference>
<dbReference type="PIRSF" id="PIRSF000714">
    <property type="entry name" value="HIT"/>
    <property type="match status" value="1"/>
</dbReference>
<feature type="domain" description="HIT" evidence="2">
    <location>
        <begin position="37"/>
        <end position="106"/>
    </location>
</feature>
<keyword evidence="3" id="KW-0808">Transferase</keyword>
<dbReference type="Proteomes" id="UP001378188">
    <property type="component" value="Unassembled WGS sequence"/>
</dbReference>
<name>A0AAW9RRX5_9HYPH</name>
<keyword evidence="3" id="KW-0489">Methyltransferase</keyword>
<gene>
    <name evidence="3" type="ORF">V3328_05210</name>
</gene>
<dbReference type="EC" id="2.1.1.-" evidence="3"/>
<dbReference type="EMBL" id="JAZHOF010000002">
    <property type="protein sequence ID" value="MEJ8570858.1"/>
    <property type="molecule type" value="Genomic_DNA"/>
</dbReference>
<accession>A0AAW9RRX5</accession>
<dbReference type="InterPro" id="IPR036265">
    <property type="entry name" value="HIT-like_sf"/>
</dbReference>
<dbReference type="GO" id="GO:0032259">
    <property type="term" value="P:methylation"/>
    <property type="evidence" value="ECO:0007669"/>
    <property type="project" value="UniProtKB-KW"/>
</dbReference>
<dbReference type="AlphaFoldDB" id="A0AAW9RRX5"/>
<comment type="caution">
    <text evidence="3">The sequence shown here is derived from an EMBL/GenBank/DDBJ whole genome shotgun (WGS) entry which is preliminary data.</text>
</comment>
<dbReference type="SUPFAM" id="SSF54197">
    <property type="entry name" value="HIT-like"/>
    <property type="match status" value="1"/>
</dbReference>
<organism evidence="3 4">
    <name type="scientific">Microbaculum marinum</name>
    <dbReference type="NCBI Taxonomy" id="1764581"/>
    <lineage>
        <taxon>Bacteria</taxon>
        <taxon>Pseudomonadati</taxon>
        <taxon>Pseudomonadota</taxon>
        <taxon>Alphaproteobacteria</taxon>
        <taxon>Hyphomicrobiales</taxon>
        <taxon>Tepidamorphaceae</taxon>
        <taxon>Microbaculum</taxon>
    </lineage>
</organism>
<dbReference type="PROSITE" id="PS51084">
    <property type="entry name" value="HIT_2"/>
    <property type="match status" value="1"/>
</dbReference>
<proteinExistence type="predicted"/>
<dbReference type="Pfam" id="PF01230">
    <property type="entry name" value="HIT"/>
    <property type="match status" value="1"/>
</dbReference>
<evidence type="ECO:0000313" key="3">
    <source>
        <dbReference type="EMBL" id="MEJ8570858.1"/>
    </source>
</evidence>
<dbReference type="InterPro" id="IPR011146">
    <property type="entry name" value="HIT-like"/>
</dbReference>
<evidence type="ECO:0000259" key="2">
    <source>
        <dbReference type="PROSITE" id="PS51084"/>
    </source>
</evidence>